<accession>A0A8J9UX97</accession>
<sequence>MFKKLLSKKLNSSELPLDYIIMKGLRPVICHGQNNWHSRSASHVGLIWRREMSQARAATRLVSLEQVFRQHIKAPSPAATRFRLADLACTIFPQKAVERFEKF</sequence>
<name>A0A8J9UX97_9NEOP</name>
<proteinExistence type="predicted"/>
<gene>
    <name evidence="1" type="ORF">BINO364_LOCUS7492</name>
</gene>
<dbReference type="AlphaFoldDB" id="A0A8J9UX97"/>
<dbReference type="Proteomes" id="UP000838878">
    <property type="component" value="Chromosome 2"/>
</dbReference>
<reference evidence="1" key="1">
    <citation type="submission" date="2021-12" db="EMBL/GenBank/DDBJ databases">
        <authorList>
            <person name="Martin H S."/>
        </authorList>
    </citation>
    <scope>NUCLEOTIDE SEQUENCE</scope>
</reference>
<protein>
    <submittedName>
        <fullName evidence="1">Uncharacterized protein</fullName>
    </submittedName>
</protein>
<evidence type="ECO:0000313" key="2">
    <source>
        <dbReference type="Proteomes" id="UP000838878"/>
    </source>
</evidence>
<evidence type="ECO:0000313" key="1">
    <source>
        <dbReference type="EMBL" id="CAH0721382.1"/>
    </source>
</evidence>
<keyword evidence="2" id="KW-1185">Reference proteome</keyword>
<dbReference type="EMBL" id="OV170222">
    <property type="protein sequence ID" value="CAH0721382.1"/>
    <property type="molecule type" value="Genomic_DNA"/>
</dbReference>
<organism evidence="1 2">
    <name type="scientific">Brenthis ino</name>
    <name type="common">lesser marbled fritillary</name>
    <dbReference type="NCBI Taxonomy" id="405034"/>
    <lineage>
        <taxon>Eukaryota</taxon>
        <taxon>Metazoa</taxon>
        <taxon>Ecdysozoa</taxon>
        <taxon>Arthropoda</taxon>
        <taxon>Hexapoda</taxon>
        <taxon>Insecta</taxon>
        <taxon>Pterygota</taxon>
        <taxon>Neoptera</taxon>
        <taxon>Endopterygota</taxon>
        <taxon>Lepidoptera</taxon>
        <taxon>Glossata</taxon>
        <taxon>Ditrysia</taxon>
        <taxon>Papilionoidea</taxon>
        <taxon>Nymphalidae</taxon>
        <taxon>Heliconiinae</taxon>
        <taxon>Argynnini</taxon>
        <taxon>Brenthis</taxon>
    </lineage>
</organism>
<feature type="non-terminal residue" evidence="1">
    <location>
        <position position="103"/>
    </location>
</feature>